<accession>A0A9W6BPZ8</accession>
<keyword evidence="3" id="KW-1185">Reference proteome</keyword>
<comment type="caution">
    <text evidence="2">The sequence shown here is derived from an EMBL/GenBank/DDBJ whole genome shotgun (WGS) entry which is preliminary data.</text>
</comment>
<gene>
    <name evidence="2" type="primary">PLEST001863</name>
    <name evidence="2" type="ORF">PLESTB_001072200</name>
</gene>
<organism evidence="2 3">
    <name type="scientific">Pleodorina starrii</name>
    <dbReference type="NCBI Taxonomy" id="330485"/>
    <lineage>
        <taxon>Eukaryota</taxon>
        <taxon>Viridiplantae</taxon>
        <taxon>Chlorophyta</taxon>
        <taxon>core chlorophytes</taxon>
        <taxon>Chlorophyceae</taxon>
        <taxon>CS clade</taxon>
        <taxon>Chlamydomonadales</taxon>
        <taxon>Volvocaceae</taxon>
        <taxon>Pleodorina</taxon>
    </lineage>
</organism>
<sequence length="471" mass="49455">MPSFLLQGGRFSRGPAVLLPGHAGEQCGHRISRLSWPLRAVNNQHSHIDDELRLMQAQLVLQQPQTSHKHASHKHYVFHDTEQHPYQRQSHRHVHHEGHHEGEGAFGGSAIADNGELASAVELSYQYSSNIVNYRTETPPLQRTVIHARVADYQHPSVLARDLLFSLLGGGKLLLELPDEPAAVSNLMTALGRAAAKLRSVGLATALDPVYDPAAIMSGGTCSSNNNSAAHAHAVPGHANNHSHHNGGGGSGAGSPSSSQDVVVGAASARRSHDCNGTYVLCARAVPMPPAADAGYTVGNSMGQEVLRVGPSVGVHSLLPALLRAILRDGLCTLRACWFDEELAADTWSDDEDDEHHAAPAAAATNGGGEGCEELDGGCDAGGLWSSGRSGSPGSAPAPVPAAAALSADAHAPTTPAGSLVRVPCVLRAIFKLDRQLRGLDLGGVVVLPHTFTRSCRDSNTQVLYLDVVIA</sequence>
<evidence type="ECO:0000313" key="2">
    <source>
        <dbReference type="EMBL" id="GLC56132.1"/>
    </source>
</evidence>
<dbReference type="AlphaFoldDB" id="A0A9W6BPZ8"/>
<reference evidence="2 3" key="1">
    <citation type="journal article" date="2023" name="Commun. Biol.">
        <title>Reorganization of the ancestral sex-determining regions during the evolution of trioecy in Pleodorina starrii.</title>
        <authorList>
            <person name="Takahashi K."/>
            <person name="Suzuki S."/>
            <person name="Kawai-Toyooka H."/>
            <person name="Yamamoto K."/>
            <person name="Hamaji T."/>
            <person name="Ootsuki R."/>
            <person name="Yamaguchi H."/>
            <person name="Kawachi M."/>
            <person name="Higashiyama T."/>
            <person name="Nozaki H."/>
        </authorList>
    </citation>
    <scope>NUCLEOTIDE SEQUENCE [LARGE SCALE GENOMIC DNA]</scope>
    <source>
        <strain evidence="2 3">NIES-4479</strain>
    </source>
</reference>
<protein>
    <submittedName>
        <fullName evidence="2">Uncharacterized protein</fullName>
    </submittedName>
</protein>
<dbReference type="Proteomes" id="UP001165080">
    <property type="component" value="Unassembled WGS sequence"/>
</dbReference>
<name>A0A9W6BPZ8_9CHLO</name>
<feature type="region of interest" description="Disordered" evidence="1">
    <location>
        <begin position="228"/>
        <end position="267"/>
    </location>
</feature>
<evidence type="ECO:0000256" key="1">
    <source>
        <dbReference type="SAM" id="MobiDB-lite"/>
    </source>
</evidence>
<proteinExistence type="predicted"/>
<feature type="compositionally biased region" description="Low complexity" evidence="1">
    <location>
        <begin position="228"/>
        <end position="240"/>
    </location>
</feature>
<feature type="region of interest" description="Disordered" evidence="1">
    <location>
        <begin position="350"/>
        <end position="372"/>
    </location>
</feature>
<dbReference type="EMBL" id="BRXU01000015">
    <property type="protein sequence ID" value="GLC56132.1"/>
    <property type="molecule type" value="Genomic_DNA"/>
</dbReference>
<evidence type="ECO:0000313" key="3">
    <source>
        <dbReference type="Proteomes" id="UP001165080"/>
    </source>
</evidence>